<gene>
    <name evidence="9" type="ORF">ACFSDE_01715</name>
</gene>
<feature type="domain" description="PKD" evidence="8">
    <location>
        <begin position="1581"/>
        <end position="1640"/>
    </location>
</feature>
<dbReference type="PANTHER" id="PTHR46730">
    <property type="entry name" value="POLYCYSTIN-1"/>
    <property type="match status" value="1"/>
</dbReference>
<name>A0ABW4TKC9_9ACTN</name>
<feature type="compositionally biased region" description="Basic and acidic residues" evidence="6">
    <location>
        <begin position="347"/>
        <end position="365"/>
    </location>
</feature>
<dbReference type="EMBL" id="JBHUGD010000001">
    <property type="protein sequence ID" value="MFD1945491.1"/>
    <property type="molecule type" value="Genomic_DNA"/>
</dbReference>
<accession>A0ABW4TKC9</accession>
<comment type="subcellular location">
    <subcellularLocation>
        <location evidence="1">Membrane</location>
        <topology evidence="1">Multi-pass membrane protein</topology>
    </subcellularLocation>
</comment>
<evidence type="ECO:0000256" key="6">
    <source>
        <dbReference type="SAM" id="MobiDB-lite"/>
    </source>
</evidence>
<evidence type="ECO:0000256" key="7">
    <source>
        <dbReference type="SAM" id="SignalP"/>
    </source>
</evidence>
<keyword evidence="10" id="KW-1185">Reference proteome</keyword>
<feature type="domain" description="PKD" evidence="8">
    <location>
        <begin position="253"/>
        <end position="324"/>
    </location>
</feature>
<evidence type="ECO:0000256" key="1">
    <source>
        <dbReference type="ARBA" id="ARBA00004141"/>
    </source>
</evidence>
<feature type="domain" description="PKD" evidence="8">
    <location>
        <begin position="1668"/>
        <end position="1733"/>
    </location>
</feature>
<dbReference type="InterPro" id="IPR000601">
    <property type="entry name" value="PKD_dom"/>
</dbReference>
<feature type="domain" description="PKD" evidence="8">
    <location>
        <begin position="1377"/>
        <end position="1455"/>
    </location>
</feature>
<sequence>MGAALALMTGLLAVLTGLTAPPADAVATSALRAATASSTIAFRGADQRARNRRAVRATVPGSVVQGDGMLLFVTSGTAGVSIATPPAGWVRERTRRSGTDTRTTLYSRVATGDDAGSGAAVRFSARTTATITLLAYAGTGADPVGDVGALAETVRRARHTTPGADVGVAGSHVVSYWAEKAGSTSTGWTLPAGQVRRSLVAGSGSGRISSVASDSAVPEDVGASGARTARSVVASRKATMWSVVLQPRADPEPNVAPVASFTVGCSGPTCTVDGSGSSDTSPGSVASYAWDFGDGSTGTGVSTSHTYASGGPMTITLVVTDDQGLDSAPVERTADPTVTPPVSGTPGHDRLVPDRPRTDTPRIGDGEINDIEVVPSLNRVFIAGSFTSIQNNTATNTTTYDQAGLASYDLDTGLVDADFRPTFNGGVAAVEATPDGTKLFVGGSFNTVDGDAKQKVASLDLTTGAPLSDFDFSRSTNNQVQSLAATDSTLYVGGRYSRINGVLRTGVAAVDTTSGAVDQSFDNSLSGGIGVNGQLGVPQLKLTHDESKLLVIHTGRQIDGQDRLGMGIIDTATQELLPWRSTLWDENLARVGGVTRICCGDIAPDDSYFVVTSGSGGDAPPISDTVVAYPLDAASLQDDDVQPLWISRHFDSIYSVAITEVAIYVGGHFQWVESPTSNDPWPGLDNVGYGTGQGLSGYGLGDQVVRRDHIAALDPTDGKSLEWNPNGGSNSFEGDKAMEATPRGLFVGGDGMFKGGVRTGRVGFFDFDTVPHPDPLPDTTITTPIEGRVVASGESFSVTGTAEVATGSVGRVRVQVRDRNSGQYLTAGNAWTGTTTWVDATLEPGTTTRGWHLDDRVVDDNRELLVTAQAFTAATGGTGDATRATKKFESFGTDDQTPTTSISAPRGILASTSFTMSGSANDDNGVSSLTYWFRDAQGRYLQDDGTVGAIYHTFRGTPDVIGGTSTTWSYDVVLPHEGEWRGSATAVDTAGQADLRSATRDWTIDSNAVPPTVSISQPVEMTPPFSVPTVTVEPGGQMTFAGSAADDEGLKDVEVTLRNRTTGENLGNDGSWGTDVSRGNYRVSPVNIAGNSYEWTWTTPFVLTPGSYDFTVRATDDNDLTTSSSDRGVLTISAEYPGDAPPSTTMSFTPPVDQSLTVDLSGTAADDVGLDTVQVSLQDRDTGRYLQANGSMGAAVAYREADLVLDSVTSLTWSLPPITLPSGGDWRFAAVAFDSRGQQDPTAATASYKVYPGDGLPGLNPLLGQPQDGATFDDGRIVVTGRADDADDPYAGIAAVQVGVVNSAGLSMSSSGTFTSATPSWRNAFLNSPGSAGSNFSYTTPVIPAGTYTVLVRSVDVHDQVMDPPRTATGVVVTQPPNDPPVPSFTHACEENVCTFDGRSSTDENTSSLSYSWSFGQGSGSGPLPTKTYTAPGDYEVTLTVQDEWGLAATSEPQVVSIEEPTGNQAPVPTFIRSCTGLTCAVSSQGTADPDPGDTFSSVWDWGDGSAPSTSTSPSHTYEESGTYTIVLTTTDGWGNAASTSQEVVLSEPVGNTAPHVELVATCAAFTICQMSSDGTLDAEGDTIRYAWDFGDGGTSSSANPSHTYAAAGTYSVELGVTDVWGRSASETQVVTIVEPETNNAPTAVLASSSCTSFTTCAVSAAGSSDPDTATGDDVWRYVWSWGDGTEDTTTSAETSHVYDVAGTYDLTLTVVDRWGRASTPVEQTVTTPEEPADNEAPTASLATSCVGFRCSADPSGTADDASGIRSYVYDWGDGTSTTTTRTTARSYTYAAAGTYTVTLTVTDNWGRTATATSEVTVG</sequence>
<evidence type="ECO:0000259" key="8">
    <source>
        <dbReference type="PROSITE" id="PS50093"/>
    </source>
</evidence>
<dbReference type="SUPFAM" id="SSF49299">
    <property type="entry name" value="PKD domain"/>
    <property type="match status" value="6"/>
</dbReference>
<keyword evidence="4" id="KW-1133">Transmembrane helix</keyword>
<dbReference type="PANTHER" id="PTHR46730:SF4">
    <property type="entry name" value="POLYCYSTIC KIDNEY DISEASE PROTEIN 1-LIKE 1"/>
    <property type="match status" value="1"/>
</dbReference>
<evidence type="ECO:0000256" key="4">
    <source>
        <dbReference type="ARBA" id="ARBA00022989"/>
    </source>
</evidence>
<dbReference type="SMART" id="SM00089">
    <property type="entry name" value="PKD"/>
    <property type="match status" value="6"/>
</dbReference>
<evidence type="ECO:0000256" key="3">
    <source>
        <dbReference type="ARBA" id="ARBA00022737"/>
    </source>
</evidence>
<keyword evidence="7" id="KW-0732">Signal</keyword>
<keyword evidence="5" id="KW-0472">Membrane</keyword>
<evidence type="ECO:0000313" key="10">
    <source>
        <dbReference type="Proteomes" id="UP001597351"/>
    </source>
</evidence>
<protein>
    <submittedName>
        <fullName evidence="9">PKD domain-containing protein</fullName>
    </submittedName>
</protein>
<evidence type="ECO:0000256" key="5">
    <source>
        <dbReference type="ARBA" id="ARBA00023136"/>
    </source>
</evidence>
<feature type="compositionally biased region" description="Low complexity" evidence="6">
    <location>
        <begin position="336"/>
        <end position="346"/>
    </location>
</feature>
<feature type="region of interest" description="Disordered" evidence="6">
    <location>
        <begin position="328"/>
        <end position="366"/>
    </location>
</feature>
<dbReference type="PROSITE" id="PS50093">
    <property type="entry name" value="PKD"/>
    <property type="match status" value="6"/>
</dbReference>
<dbReference type="Proteomes" id="UP001597351">
    <property type="component" value="Unassembled WGS sequence"/>
</dbReference>
<keyword evidence="3" id="KW-0677">Repeat</keyword>
<dbReference type="InterPro" id="IPR035986">
    <property type="entry name" value="PKD_dom_sf"/>
</dbReference>
<proteinExistence type="predicted"/>
<feature type="signal peptide" evidence="7">
    <location>
        <begin position="1"/>
        <end position="25"/>
    </location>
</feature>
<feature type="chain" id="PRO_5046715475" evidence="7">
    <location>
        <begin position="26"/>
        <end position="1819"/>
    </location>
</feature>
<feature type="domain" description="PKD" evidence="8">
    <location>
        <begin position="1767"/>
        <end position="1819"/>
    </location>
</feature>
<keyword evidence="2" id="KW-0812">Transmembrane</keyword>
<dbReference type="CDD" id="cd00146">
    <property type="entry name" value="PKD"/>
    <property type="match status" value="6"/>
</dbReference>
<evidence type="ECO:0000256" key="2">
    <source>
        <dbReference type="ARBA" id="ARBA00022692"/>
    </source>
</evidence>
<evidence type="ECO:0000313" key="9">
    <source>
        <dbReference type="EMBL" id="MFD1945491.1"/>
    </source>
</evidence>
<dbReference type="Gene3D" id="2.60.40.10">
    <property type="entry name" value="Immunoglobulins"/>
    <property type="match status" value="7"/>
</dbReference>
<dbReference type="RefSeq" id="WP_343915608.1">
    <property type="nucleotide sequence ID" value="NZ_BAAAJT010000002.1"/>
</dbReference>
<reference evidence="10" key="1">
    <citation type="journal article" date="2019" name="Int. J. Syst. Evol. Microbiol.">
        <title>The Global Catalogue of Microorganisms (GCM) 10K type strain sequencing project: providing services to taxonomists for standard genome sequencing and annotation.</title>
        <authorList>
            <consortium name="The Broad Institute Genomics Platform"/>
            <consortium name="The Broad Institute Genome Sequencing Center for Infectious Disease"/>
            <person name="Wu L."/>
            <person name="Ma J."/>
        </authorList>
    </citation>
    <scope>NUCLEOTIDE SEQUENCE [LARGE SCALE GENOMIC DNA]</scope>
    <source>
        <strain evidence="10">CGMCC 1.12477</strain>
    </source>
</reference>
<feature type="domain" description="PKD" evidence="8">
    <location>
        <begin position="1493"/>
        <end position="1553"/>
    </location>
</feature>
<comment type="caution">
    <text evidence="9">The sequence shown here is derived from an EMBL/GenBank/DDBJ whole genome shotgun (WGS) entry which is preliminary data.</text>
</comment>
<dbReference type="InterPro" id="IPR022409">
    <property type="entry name" value="PKD/Chitinase_dom"/>
</dbReference>
<organism evidence="9 10">
    <name type="scientific">Nocardioides aestuarii</name>
    <dbReference type="NCBI Taxonomy" id="252231"/>
    <lineage>
        <taxon>Bacteria</taxon>
        <taxon>Bacillati</taxon>
        <taxon>Actinomycetota</taxon>
        <taxon>Actinomycetes</taxon>
        <taxon>Propionibacteriales</taxon>
        <taxon>Nocardioidaceae</taxon>
        <taxon>Nocardioides</taxon>
    </lineage>
</organism>
<feature type="region of interest" description="Disordered" evidence="6">
    <location>
        <begin position="716"/>
        <end position="736"/>
    </location>
</feature>
<dbReference type="InterPro" id="IPR013783">
    <property type="entry name" value="Ig-like_fold"/>
</dbReference>
<dbReference type="Pfam" id="PF18911">
    <property type="entry name" value="PKD_4"/>
    <property type="match status" value="6"/>
</dbReference>